<name>A0A0G1GGD9_9BACT</name>
<accession>A0A0G1GGD9</accession>
<dbReference type="EMBL" id="LCHM01000085">
    <property type="protein sequence ID" value="KKT34021.1"/>
    <property type="molecule type" value="Genomic_DNA"/>
</dbReference>
<dbReference type="AlphaFoldDB" id="A0A0G1GGD9"/>
<evidence type="ECO:0000256" key="1">
    <source>
        <dbReference type="SAM" id="Phobius"/>
    </source>
</evidence>
<organism evidence="2 3">
    <name type="scientific">Candidatus Gottesmanbacteria bacterium GW2011_GWB1_44_11c</name>
    <dbReference type="NCBI Taxonomy" id="1618447"/>
    <lineage>
        <taxon>Bacteria</taxon>
        <taxon>Candidatus Gottesmaniibacteriota</taxon>
    </lineage>
</organism>
<keyword evidence="1" id="KW-0472">Membrane</keyword>
<evidence type="ECO:0008006" key="4">
    <source>
        <dbReference type="Google" id="ProtNLM"/>
    </source>
</evidence>
<proteinExistence type="predicted"/>
<keyword evidence="1" id="KW-0812">Transmembrane</keyword>
<keyword evidence="1" id="KW-1133">Transmembrane helix</keyword>
<evidence type="ECO:0000313" key="2">
    <source>
        <dbReference type="EMBL" id="KKT34021.1"/>
    </source>
</evidence>
<evidence type="ECO:0000313" key="3">
    <source>
        <dbReference type="Proteomes" id="UP000034617"/>
    </source>
</evidence>
<sequence>MVSPIAPVPPAPTSPPQKPFFPILITILVLFLLSAVGLLAYQNWTLQQQISTLQAQPTPAPSLTPTPTTDPTANWETYTVRTVGLEFKLPNGLKENSPFEEMVRPGDTGKYLCATFNASTMFSACAPNSFGIGTTSPNFTAGRGGVFLDFLGFRVKDGKYYAKFLSNTESEIPKELVKEINNSQGVKILRIVGRDQTGEAGPILGSLGEGYVGALLNISNHPDFTGLAVIMKLGNVTTIDLFDQILSTFKFLNTTEVGILEASVIRSPTCAGPQRPGEICEAPVASETFNITNDKDGKFTISLAPGTYKLQSTTSGIGKNIRNPDFTIAAGKIVTQRFDVDTGIR</sequence>
<protein>
    <recommendedName>
        <fullName evidence="4">Carboxypeptidase regulatory-like domain-containing protein</fullName>
    </recommendedName>
</protein>
<reference evidence="2 3" key="1">
    <citation type="journal article" date="2015" name="Nature">
        <title>rRNA introns, odd ribosomes, and small enigmatic genomes across a large radiation of phyla.</title>
        <authorList>
            <person name="Brown C.T."/>
            <person name="Hug L.A."/>
            <person name="Thomas B.C."/>
            <person name="Sharon I."/>
            <person name="Castelle C.J."/>
            <person name="Singh A."/>
            <person name="Wilkins M.J."/>
            <person name="Williams K.H."/>
            <person name="Banfield J.F."/>
        </authorList>
    </citation>
    <scope>NUCLEOTIDE SEQUENCE [LARGE SCALE GENOMIC DNA]</scope>
</reference>
<feature type="transmembrane region" description="Helical" evidence="1">
    <location>
        <begin position="20"/>
        <end position="41"/>
    </location>
</feature>
<dbReference type="Proteomes" id="UP000034617">
    <property type="component" value="Unassembled WGS sequence"/>
</dbReference>
<comment type="caution">
    <text evidence="2">The sequence shown here is derived from an EMBL/GenBank/DDBJ whole genome shotgun (WGS) entry which is preliminary data.</text>
</comment>
<gene>
    <name evidence="2" type="ORF">UW22_C0085G0002</name>
</gene>